<feature type="transmembrane region" description="Helical" evidence="2">
    <location>
        <begin position="92"/>
        <end position="117"/>
    </location>
</feature>
<sequence length="126" mass="14244">MTMAQGDDDKRLPSWLDIRKRETRDVEPDPENRPLGEMRAFSRGSLWASTILGALVAYFLIRSAFHNISTGKMTVSSQMGRLRSTYRWPDDWGFFSTLVGFKLLAGAIFLIAAISCLKAAFRSHDK</sequence>
<dbReference type="AlphaFoldDB" id="A0A643F1W4"/>
<evidence type="ECO:0000256" key="1">
    <source>
        <dbReference type="SAM" id="MobiDB-lite"/>
    </source>
</evidence>
<dbReference type="EMBL" id="VZPE01000003">
    <property type="protein sequence ID" value="KAB0572030.1"/>
    <property type="molecule type" value="Genomic_DNA"/>
</dbReference>
<organism evidence="3">
    <name type="scientific">Brucella pituitosa</name>
    <dbReference type="NCBI Taxonomy" id="571256"/>
    <lineage>
        <taxon>Bacteria</taxon>
        <taxon>Pseudomonadati</taxon>
        <taxon>Pseudomonadota</taxon>
        <taxon>Alphaproteobacteria</taxon>
        <taxon>Hyphomicrobiales</taxon>
        <taxon>Brucellaceae</taxon>
        <taxon>Brucella/Ochrobactrum group</taxon>
        <taxon>Brucella</taxon>
    </lineage>
</organism>
<keyword evidence="2" id="KW-1133">Transmembrane helix</keyword>
<keyword evidence="2" id="KW-0812">Transmembrane</keyword>
<dbReference type="GeneID" id="301930782"/>
<gene>
    <name evidence="3" type="ORF">F7Q93_10475</name>
</gene>
<protein>
    <submittedName>
        <fullName evidence="3">Uncharacterized protein</fullName>
    </submittedName>
</protein>
<keyword evidence="2" id="KW-0472">Membrane</keyword>
<name>A0A643F1W4_9HYPH</name>
<comment type="caution">
    <text evidence="3">The sequence shown here is derived from an EMBL/GenBank/DDBJ whole genome shotgun (WGS) entry which is preliminary data.</text>
</comment>
<feature type="transmembrane region" description="Helical" evidence="2">
    <location>
        <begin position="46"/>
        <end position="65"/>
    </location>
</feature>
<accession>A0A643F1W4</accession>
<proteinExistence type="predicted"/>
<reference evidence="3" key="1">
    <citation type="submission" date="2019-09" db="EMBL/GenBank/DDBJ databases">
        <title>Draft genome sequences of 48 bacterial type strains from the CCUG.</title>
        <authorList>
            <person name="Tunovic T."/>
            <person name="Pineiro-Iglesias B."/>
            <person name="Unosson C."/>
            <person name="Inganas E."/>
            <person name="Ohlen M."/>
            <person name="Cardew S."/>
            <person name="Jensie-Markopoulos S."/>
            <person name="Salva-Serra F."/>
            <person name="Jaen-Luchoro D."/>
            <person name="Karlsson R."/>
            <person name="Svensson-Stadler L."/>
            <person name="Chun J."/>
            <person name="Moore E."/>
        </authorList>
    </citation>
    <scope>NUCLEOTIDE SEQUENCE</scope>
    <source>
        <strain evidence="3">CCUG 50899</strain>
    </source>
</reference>
<feature type="compositionally biased region" description="Basic and acidic residues" evidence="1">
    <location>
        <begin position="7"/>
        <end position="35"/>
    </location>
</feature>
<evidence type="ECO:0000313" key="3">
    <source>
        <dbReference type="EMBL" id="KAB0572030.1"/>
    </source>
</evidence>
<feature type="region of interest" description="Disordered" evidence="1">
    <location>
        <begin position="1"/>
        <end position="35"/>
    </location>
</feature>
<dbReference type="RefSeq" id="WP_128093297.1">
    <property type="nucleotide sequence ID" value="NZ_JAGDYO010000001.1"/>
</dbReference>
<evidence type="ECO:0000256" key="2">
    <source>
        <dbReference type="SAM" id="Phobius"/>
    </source>
</evidence>